<comment type="caution">
    <text evidence="1">The sequence shown here is derived from an EMBL/GenBank/DDBJ whole genome shotgun (WGS) entry which is preliminary data.</text>
</comment>
<keyword evidence="2" id="KW-1185">Reference proteome</keyword>
<reference evidence="1 2" key="1">
    <citation type="submission" date="2022-08" db="EMBL/GenBank/DDBJ databases">
        <title>Bacterial and archaeal communities from various locations to study Microbial Dark Matter (Phase II).</title>
        <authorList>
            <person name="Stepanauskas R."/>
        </authorList>
    </citation>
    <scope>NUCLEOTIDE SEQUENCE [LARGE SCALE GENOMIC DNA]</scope>
    <source>
        <strain evidence="1 2">PD1</strain>
    </source>
</reference>
<dbReference type="PROSITE" id="PS51257">
    <property type="entry name" value="PROKAR_LIPOPROTEIN"/>
    <property type="match status" value="1"/>
</dbReference>
<organism evidence="1 2">
    <name type="scientific">Candidatus Fervidibacter sacchari</name>
    <dbReference type="NCBI Taxonomy" id="1448929"/>
    <lineage>
        <taxon>Bacteria</taxon>
        <taxon>Candidatus Fervidibacterota</taxon>
        <taxon>Candidatus Fervidibacter</taxon>
    </lineage>
</organism>
<dbReference type="Proteomes" id="UP001204798">
    <property type="component" value="Unassembled WGS sequence"/>
</dbReference>
<protein>
    <recommendedName>
        <fullName evidence="3">Lipoprotein</fullName>
    </recommendedName>
</protein>
<name>A0ABT2EPL6_9BACT</name>
<accession>A0ABT2EPL6</accession>
<evidence type="ECO:0000313" key="1">
    <source>
        <dbReference type="EMBL" id="MCS3919866.1"/>
    </source>
</evidence>
<evidence type="ECO:0000313" key="2">
    <source>
        <dbReference type="Proteomes" id="UP001204798"/>
    </source>
</evidence>
<dbReference type="EMBL" id="JANUCP010000004">
    <property type="protein sequence ID" value="MCS3919866.1"/>
    <property type="molecule type" value="Genomic_DNA"/>
</dbReference>
<evidence type="ECO:0008006" key="3">
    <source>
        <dbReference type="Google" id="ProtNLM"/>
    </source>
</evidence>
<sequence length="225" mass="25297">MVRFRWLIGILAFLVGCAKFPEQPPTPFPRDRMIVTLTYAAAVRPDFFYYIAIDGDGDMRTGPLPALTRPWGNGWGVPFDATLGSRIDLFVEVFRQSAQVFRIQVFQPPFTTQPLGPPLDLSFPQPNQIRVTLDLRQLFPPPDPLPERVELNFISVSELKTNPYDNTPRTGFDALGPTGNDFISIPLTSTQTFRNGQGWVLETSGDAQIDALDLTDWEVRIVRGE</sequence>
<dbReference type="RefSeq" id="WP_259096772.1">
    <property type="nucleotide sequence ID" value="NZ_CP130454.1"/>
</dbReference>
<proteinExistence type="predicted"/>
<gene>
    <name evidence="1" type="ORF">M2350_002283</name>
</gene>